<dbReference type="RefSeq" id="WP_091687975.1">
    <property type="nucleotide sequence ID" value="NZ_CAAGSJ010000004.1"/>
</dbReference>
<feature type="transmembrane region" description="Helical" evidence="1">
    <location>
        <begin position="38"/>
        <end position="62"/>
    </location>
</feature>
<organism evidence="2 3">
    <name type="scientific">Methanococcoides vulcani</name>
    <dbReference type="NCBI Taxonomy" id="1353158"/>
    <lineage>
        <taxon>Archaea</taxon>
        <taxon>Methanobacteriati</taxon>
        <taxon>Methanobacteriota</taxon>
        <taxon>Stenosarchaea group</taxon>
        <taxon>Methanomicrobia</taxon>
        <taxon>Methanosarcinales</taxon>
        <taxon>Methanosarcinaceae</taxon>
        <taxon>Methanococcoides</taxon>
    </lineage>
</organism>
<evidence type="ECO:0000256" key="1">
    <source>
        <dbReference type="SAM" id="Phobius"/>
    </source>
</evidence>
<gene>
    <name evidence="2" type="ORF">SAMN04488587_0087</name>
</gene>
<keyword evidence="1" id="KW-0812">Transmembrane</keyword>
<dbReference type="Proteomes" id="UP000243338">
    <property type="component" value="Unassembled WGS sequence"/>
</dbReference>
<evidence type="ECO:0000313" key="2">
    <source>
        <dbReference type="EMBL" id="SES62171.1"/>
    </source>
</evidence>
<keyword evidence="3" id="KW-1185">Reference proteome</keyword>
<accession>A0A1H9Y0E0</accession>
<feature type="transmembrane region" description="Helical" evidence="1">
    <location>
        <begin position="74"/>
        <end position="94"/>
    </location>
</feature>
<dbReference type="OrthoDB" id="142281at2157"/>
<dbReference type="AlphaFoldDB" id="A0A1H9Y0E0"/>
<feature type="transmembrane region" description="Helical" evidence="1">
    <location>
        <begin position="7"/>
        <end position="26"/>
    </location>
</feature>
<proteinExistence type="predicted"/>
<dbReference type="EMBL" id="FOHQ01000001">
    <property type="protein sequence ID" value="SES62171.1"/>
    <property type="molecule type" value="Genomic_DNA"/>
</dbReference>
<feature type="transmembrane region" description="Helical" evidence="1">
    <location>
        <begin position="114"/>
        <end position="135"/>
    </location>
</feature>
<evidence type="ECO:0000313" key="3">
    <source>
        <dbReference type="Proteomes" id="UP000243338"/>
    </source>
</evidence>
<sequence length="146" mass="16329">MANTNKMIFAMVAGILYVVFGILKMLEGFGIETGLAELLLIPGDFFGGFCFVVIGAVFLYAVKELTAGVHMGVSYIYVGILMSLVFMAVYLLVMGSDILMFYVVKSEDYEGWRIIDSMRPGIYLGILSLIGYFFWKDRFTTEMTKA</sequence>
<protein>
    <submittedName>
        <fullName evidence="2">Uncharacterized protein</fullName>
    </submittedName>
</protein>
<name>A0A1H9Y0E0_9EURY</name>
<reference evidence="3" key="1">
    <citation type="submission" date="2016-10" db="EMBL/GenBank/DDBJ databases">
        <authorList>
            <person name="Varghese N."/>
            <person name="Submissions S."/>
        </authorList>
    </citation>
    <scope>NUCLEOTIDE SEQUENCE [LARGE SCALE GENOMIC DNA]</scope>
    <source>
        <strain evidence="3">SLH 33</strain>
    </source>
</reference>
<keyword evidence="1" id="KW-1133">Transmembrane helix</keyword>
<keyword evidence="1" id="KW-0472">Membrane</keyword>
<dbReference type="STRING" id="1353158.SAMN04488587_0087"/>